<evidence type="ECO:0000313" key="3">
    <source>
        <dbReference type="Proteomes" id="UP000019678"/>
    </source>
</evidence>
<dbReference type="AlphaFoldDB" id="A0A017SVG2"/>
<dbReference type="STRING" id="1192034.CAP_8841"/>
<sequence>MAFPFAHPPFIAGGPRGHKTRSTQAPPAGRVSRGTGKGSPLAPRVSPAAIRVPDPRALPFEVRFPPGYPRIFVHEGARQAMARRLELATRCPVLLSVTDNFREMLSSSRDGGVLRARVHHMFLDAPASVQEALVRYLVDQDREASLLVGQYIDQNGYRIRASRKVSTPLRTQGQTHDLLALYRKVNHTYFGGAMDALITWGRRGKAKQKRRTIKLGSYSAVERLIRIHPALDRPWVPRYFLSYIIYHEMLHHVIPSGEEQGRRLIHPPEFLARERMFRHFDRAITWEKTHVSRLLRAS</sequence>
<feature type="region of interest" description="Disordered" evidence="1">
    <location>
        <begin position="10"/>
        <end position="46"/>
    </location>
</feature>
<dbReference type="eggNOG" id="COG1451">
    <property type="taxonomic scope" value="Bacteria"/>
</dbReference>
<accession>A0A017SVG2</accession>
<organism evidence="2 3">
    <name type="scientific">Chondromyces apiculatus DSM 436</name>
    <dbReference type="NCBI Taxonomy" id="1192034"/>
    <lineage>
        <taxon>Bacteria</taxon>
        <taxon>Pseudomonadati</taxon>
        <taxon>Myxococcota</taxon>
        <taxon>Polyangia</taxon>
        <taxon>Polyangiales</taxon>
        <taxon>Polyangiaceae</taxon>
        <taxon>Chondromyces</taxon>
    </lineage>
</organism>
<keyword evidence="3" id="KW-1185">Reference proteome</keyword>
<dbReference type="Proteomes" id="UP000019678">
    <property type="component" value="Unassembled WGS sequence"/>
</dbReference>
<protein>
    <recommendedName>
        <fullName evidence="4">SprT-like domain-containing protein</fullName>
    </recommendedName>
</protein>
<evidence type="ECO:0000256" key="1">
    <source>
        <dbReference type="SAM" id="MobiDB-lite"/>
    </source>
</evidence>
<gene>
    <name evidence="2" type="ORF">CAP_8841</name>
</gene>
<evidence type="ECO:0000313" key="2">
    <source>
        <dbReference type="EMBL" id="EYF00973.1"/>
    </source>
</evidence>
<comment type="caution">
    <text evidence="2">The sequence shown here is derived from an EMBL/GenBank/DDBJ whole genome shotgun (WGS) entry which is preliminary data.</text>
</comment>
<dbReference type="RefSeq" id="WP_231511946.1">
    <property type="nucleotide sequence ID" value="NZ_ASRX01000093.1"/>
</dbReference>
<evidence type="ECO:0008006" key="4">
    <source>
        <dbReference type="Google" id="ProtNLM"/>
    </source>
</evidence>
<dbReference type="EMBL" id="ASRX01000093">
    <property type="protein sequence ID" value="EYF00973.1"/>
    <property type="molecule type" value="Genomic_DNA"/>
</dbReference>
<name>A0A017SVG2_9BACT</name>
<proteinExistence type="predicted"/>
<reference evidence="2 3" key="1">
    <citation type="submission" date="2013-05" db="EMBL/GenBank/DDBJ databases">
        <title>Genome assembly of Chondromyces apiculatus DSM 436.</title>
        <authorList>
            <person name="Sharma G."/>
            <person name="Khatri I."/>
            <person name="Kaur C."/>
            <person name="Mayilraj S."/>
            <person name="Subramanian S."/>
        </authorList>
    </citation>
    <scope>NUCLEOTIDE SEQUENCE [LARGE SCALE GENOMIC DNA]</scope>
    <source>
        <strain evidence="2 3">DSM 436</strain>
    </source>
</reference>